<evidence type="ECO:0000256" key="1">
    <source>
        <dbReference type="SAM" id="Phobius"/>
    </source>
</evidence>
<evidence type="ECO:0000259" key="2">
    <source>
        <dbReference type="Pfam" id="PF13490"/>
    </source>
</evidence>
<keyword evidence="1" id="KW-0812">Transmembrane</keyword>
<proteinExistence type="predicted"/>
<organism evidence="3 4">
    <name type="scientific">Bacillus oleivorans</name>
    <dbReference type="NCBI Taxonomy" id="1448271"/>
    <lineage>
        <taxon>Bacteria</taxon>
        <taxon>Bacillati</taxon>
        <taxon>Bacillota</taxon>
        <taxon>Bacilli</taxon>
        <taxon>Bacillales</taxon>
        <taxon>Bacillaceae</taxon>
        <taxon>Bacillus</taxon>
    </lineage>
</organism>
<evidence type="ECO:0000313" key="4">
    <source>
        <dbReference type="Proteomes" id="UP000219546"/>
    </source>
</evidence>
<keyword evidence="1" id="KW-1133">Transmembrane helix</keyword>
<feature type="transmembrane region" description="Helical" evidence="1">
    <location>
        <begin position="94"/>
        <end position="113"/>
    </location>
</feature>
<dbReference type="RefSeq" id="WP_097158804.1">
    <property type="nucleotide sequence ID" value="NZ_JBEPMQ010000006.1"/>
</dbReference>
<accession>A0A285CV63</accession>
<dbReference type="OrthoDB" id="1955013at2"/>
<dbReference type="EMBL" id="OAOP01000004">
    <property type="protein sequence ID" value="SNX70928.1"/>
    <property type="molecule type" value="Genomic_DNA"/>
</dbReference>
<feature type="domain" description="Putative zinc-finger" evidence="2">
    <location>
        <begin position="12"/>
        <end position="35"/>
    </location>
</feature>
<keyword evidence="4" id="KW-1185">Reference proteome</keyword>
<evidence type="ECO:0000313" key="3">
    <source>
        <dbReference type="EMBL" id="SNX70928.1"/>
    </source>
</evidence>
<protein>
    <submittedName>
        <fullName evidence="3">Putative zinc finger protein</fullName>
    </submittedName>
</protein>
<dbReference type="Pfam" id="PF13490">
    <property type="entry name" value="zf-HC2"/>
    <property type="match status" value="1"/>
</dbReference>
<sequence length="159" mass="18384">MSHFLYEEWLKYVKGEIPEDTRALFENHLFNCEACLELYSEAISFHEDTLPDLSSSHFTDNVMRLIEKETGLSERIGETAAIDNKKKSFVQSVWFHYATAASFTLILTFSGVFQSMFGVLDKFENTAQAKESSITETVMNKTLSWLDEWEENNKEAKEK</sequence>
<dbReference type="Proteomes" id="UP000219546">
    <property type="component" value="Unassembled WGS sequence"/>
</dbReference>
<keyword evidence="1" id="KW-0472">Membrane</keyword>
<dbReference type="AlphaFoldDB" id="A0A285CV63"/>
<dbReference type="InterPro" id="IPR027383">
    <property type="entry name" value="Znf_put"/>
</dbReference>
<name>A0A285CV63_9BACI</name>
<gene>
    <name evidence="3" type="ORF">SAMN05877753_104437</name>
</gene>
<reference evidence="3 4" key="1">
    <citation type="submission" date="2017-08" db="EMBL/GenBank/DDBJ databases">
        <authorList>
            <person name="de Groot N.N."/>
        </authorList>
    </citation>
    <scope>NUCLEOTIDE SEQUENCE [LARGE SCALE GENOMIC DNA]</scope>
    <source>
        <strain evidence="3 4">JC228</strain>
    </source>
</reference>